<dbReference type="OMA" id="IHGADTG"/>
<dbReference type="GeneID" id="2908703"/>
<name>A0A1D8NMR0_YARLL</name>
<dbReference type="PANTHER" id="PTHR12390">
    <property type="entry name" value="UROPORPHYRINOGEN III SYNTHASE"/>
    <property type="match status" value="1"/>
</dbReference>
<evidence type="ECO:0000313" key="4">
    <source>
        <dbReference type="Proteomes" id="UP000182444"/>
    </source>
</evidence>
<dbReference type="InterPro" id="IPR003754">
    <property type="entry name" value="4pyrrol_synth_uPrphyn_synth"/>
</dbReference>
<dbReference type="CDD" id="cd06578">
    <property type="entry name" value="HemD"/>
    <property type="match status" value="1"/>
</dbReference>
<dbReference type="GO" id="GO:0004852">
    <property type="term" value="F:uroporphyrinogen-III synthase activity"/>
    <property type="evidence" value="ECO:0007669"/>
    <property type="project" value="EnsemblFungi"/>
</dbReference>
<dbReference type="GO" id="GO:0005829">
    <property type="term" value="C:cytosol"/>
    <property type="evidence" value="ECO:0007669"/>
    <property type="project" value="TreeGrafter"/>
</dbReference>
<evidence type="ECO:0000259" key="1">
    <source>
        <dbReference type="Pfam" id="PF02602"/>
    </source>
</evidence>
<dbReference type="GO" id="GO:0006780">
    <property type="term" value="P:uroporphyrinogen III biosynthetic process"/>
    <property type="evidence" value="ECO:0007669"/>
    <property type="project" value="InterPro"/>
</dbReference>
<dbReference type="PANTHER" id="PTHR12390:SF0">
    <property type="entry name" value="UROPORPHYRINOGEN-III SYNTHASE"/>
    <property type="match status" value="1"/>
</dbReference>
<reference evidence="2 4" key="1">
    <citation type="journal article" date="2016" name="PLoS ONE">
        <title>Sequence Assembly of Yarrowia lipolytica Strain W29/CLIB89 Shows Transposable Element Diversity.</title>
        <authorList>
            <person name="Magnan C."/>
            <person name="Yu J."/>
            <person name="Chang I."/>
            <person name="Jahn E."/>
            <person name="Kanomata Y."/>
            <person name="Wu J."/>
            <person name="Zeller M."/>
            <person name="Oakes M."/>
            <person name="Baldi P."/>
            <person name="Sandmeyer S."/>
        </authorList>
    </citation>
    <scope>NUCLEOTIDE SEQUENCE [LARGE SCALE GENOMIC DNA]</scope>
    <source>
        <strain evidence="2">CLIB89</strain>
        <strain evidence="4">CLIB89(W29)</strain>
    </source>
</reference>
<protein>
    <submittedName>
        <fullName evidence="3">Tetrapyrrole biosynthesis, uroporphyrinogen III synthase</fullName>
    </submittedName>
</protein>
<reference evidence="3 5" key="2">
    <citation type="submission" date="2018-07" db="EMBL/GenBank/DDBJ databases">
        <title>Draft Genome Assemblies for Five Robust Yarrowia lipolytica Strains Exhibiting High Lipid Production and Pentose Sugar Utilization and Sugar Alcohol Secretion from Undetoxified Lignocellulosic Biomass Hydrolysates.</title>
        <authorList>
            <consortium name="DOE Joint Genome Institute"/>
            <person name="Walker C."/>
            <person name="Ryu S."/>
            <person name="Na H."/>
            <person name="Zane M."/>
            <person name="LaButti K."/>
            <person name="Lipzen A."/>
            <person name="Haridas S."/>
            <person name="Barry K."/>
            <person name="Grigoriev I.V."/>
            <person name="Quarterman J."/>
            <person name="Slininger P."/>
            <person name="Dien B."/>
            <person name="Trinh C.T."/>
        </authorList>
    </citation>
    <scope>NUCLEOTIDE SEQUENCE [LARGE SCALE GENOMIC DNA]</scope>
    <source>
        <strain evidence="3 5">YB392</strain>
    </source>
</reference>
<evidence type="ECO:0000313" key="3">
    <source>
        <dbReference type="EMBL" id="RDW26741.1"/>
    </source>
</evidence>
<dbReference type="InterPro" id="IPR039793">
    <property type="entry name" value="UROS/Hem4"/>
</dbReference>
<dbReference type="Proteomes" id="UP000256601">
    <property type="component" value="Unassembled WGS sequence"/>
</dbReference>
<accession>A0A1D8NMR0</accession>
<dbReference type="Proteomes" id="UP000182444">
    <property type="component" value="Chromosome 1F"/>
</dbReference>
<dbReference type="AlphaFoldDB" id="A0A1D8NMR0"/>
<dbReference type="InterPro" id="IPR036108">
    <property type="entry name" value="4pyrrol_syn_uPrphyn_synt_sf"/>
</dbReference>
<dbReference type="VEuPathDB" id="FungiDB:YALI0_F09449g"/>
<proteinExistence type="predicted"/>
<feature type="domain" description="Tetrapyrrole biosynthesis uroporphyrinogen III synthase" evidence="1">
    <location>
        <begin position="21"/>
        <end position="236"/>
    </location>
</feature>
<dbReference type="KEGG" id="yli:2908703"/>
<dbReference type="Gene3D" id="3.40.50.10090">
    <property type="match status" value="2"/>
</dbReference>
<gene>
    <name evidence="3" type="ORF">B0I71DRAFT_130377</name>
    <name evidence="2" type="ORF">YALI1_F13039g</name>
</gene>
<dbReference type="eggNOG" id="KOG4132">
    <property type="taxonomic scope" value="Eukaryota"/>
</dbReference>
<evidence type="ECO:0000313" key="5">
    <source>
        <dbReference type="Proteomes" id="UP000256601"/>
    </source>
</evidence>
<sequence>MNILLLKNPTTPRDFYQELFVEQKGHNAVFVPLLQHSPVGIESLKTHIANEVDGIDAVIVTSHRAVEILGEYASPELLCKPAYTVGPATARCLRELGFKDVRGEETGNGAALVPQLLSDGYQRFAFYAGKVRRDTIPNKLREAGRSLVEYTVYETVDLDDIAGRFEKAVGALPDAKHNWICFFAPSGTAQIVEYLKKNPAHGFKIASIGPTTLDYLQKNDIKVDVTAKQPDPEHFLEAMLSES</sequence>
<dbReference type="Pfam" id="PF02602">
    <property type="entry name" value="HEM4"/>
    <property type="match status" value="1"/>
</dbReference>
<dbReference type="EMBL" id="KZ857332">
    <property type="protein sequence ID" value="RDW26741.1"/>
    <property type="molecule type" value="Genomic_DNA"/>
</dbReference>
<dbReference type="VEuPathDB" id="FungiDB:YALI1_F13039g"/>
<evidence type="ECO:0000313" key="2">
    <source>
        <dbReference type="EMBL" id="AOW06906.1"/>
    </source>
</evidence>
<dbReference type="UniPathway" id="UPA00251">
    <property type="reaction ID" value="UER00320"/>
</dbReference>
<dbReference type="GO" id="GO:0006782">
    <property type="term" value="P:protoporphyrinogen IX biosynthetic process"/>
    <property type="evidence" value="ECO:0007669"/>
    <property type="project" value="UniProtKB-UniPathway"/>
</dbReference>
<dbReference type="SUPFAM" id="SSF69618">
    <property type="entry name" value="HemD-like"/>
    <property type="match status" value="1"/>
</dbReference>
<dbReference type="EMBL" id="CP017558">
    <property type="protein sequence ID" value="AOW06906.1"/>
    <property type="molecule type" value="Genomic_DNA"/>
</dbReference>
<organism evidence="2 4">
    <name type="scientific">Yarrowia lipolytica</name>
    <name type="common">Candida lipolytica</name>
    <dbReference type="NCBI Taxonomy" id="4952"/>
    <lineage>
        <taxon>Eukaryota</taxon>
        <taxon>Fungi</taxon>
        <taxon>Dikarya</taxon>
        <taxon>Ascomycota</taxon>
        <taxon>Saccharomycotina</taxon>
        <taxon>Dipodascomycetes</taxon>
        <taxon>Dipodascales</taxon>
        <taxon>Dipodascales incertae sedis</taxon>
        <taxon>Yarrowia</taxon>
    </lineage>
</organism>